<comment type="caution">
    <text evidence="1">The sequence shown here is derived from an EMBL/GenBank/DDBJ whole genome shotgun (WGS) entry which is preliminary data.</text>
</comment>
<organism evidence="1 2">
    <name type="scientific">Orbilia oligospora</name>
    <name type="common">Nematode-trapping fungus</name>
    <name type="synonym">Arthrobotrys oligospora</name>
    <dbReference type="NCBI Taxonomy" id="2813651"/>
    <lineage>
        <taxon>Eukaryota</taxon>
        <taxon>Fungi</taxon>
        <taxon>Dikarya</taxon>
        <taxon>Ascomycota</taxon>
        <taxon>Pezizomycotina</taxon>
        <taxon>Orbiliomycetes</taxon>
        <taxon>Orbiliales</taxon>
        <taxon>Orbiliaceae</taxon>
        <taxon>Orbilia</taxon>
    </lineage>
</organism>
<gene>
    <name evidence="1" type="ORF">TWF788_006169</name>
</gene>
<name>A0A7C8U1U6_ORBOL</name>
<reference evidence="1 2" key="1">
    <citation type="submission" date="2019-06" db="EMBL/GenBank/DDBJ databases">
        <authorList>
            <person name="Palmer J.M."/>
        </authorList>
    </citation>
    <scope>NUCLEOTIDE SEQUENCE [LARGE SCALE GENOMIC DNA]</scope>
    <source>
        <strain evidence="1 2">TWF788</strain>
    </source>
</reference>
<dbReference type="AlphaFoldDB" id="A0A7C8U1U6"/>
<protein>
    <submittedName>
        <fullName evidence="1">Uncharacterized protein</fullName>
    </submittedName>
</protein>
<dbReference type="Proteomes" id="UP000479691">
    <property type="component" value="Unassembled WGS sequence"/>
</dbReference>
<evidence type="ECO:0000313" key="2">
    <source>
        <dbReference type="Proteomes" id="UP000479691"/>
    </source>
</evidence>
<sequence>MYVLKESLPIGKLFGGSFEGSNKIGVTIIRNDSIPCVLGNYNGAYYNDNKGYEFLREDDLSKEVE</sequence>
<evidence type="ECO:0000313" key="1">
    <source>
        <dbReference type="EMBL" id="KAF3191572.1"/>
    </source>
</evidence>
<accession>A0A7C8U1U6</accession>
<proteinExistence type="predicted"/>
<dbReference type="EMBL" id="JAABOE010000003">
    <property type="protein sequence ID" value="KAF3191572.1"/>
    <property type="molecule type" value="Genomic_DNA"/>
</dbReference>